<dbReference type="VEuPathDB" id="VectorBase:RPRC003031"/>
<dbReference type="InParanoid" id="T1HG59"/>
<sequence>MKLSSLSSSKSSDEEEKRKIVQKIKVKDVKKRKRKPQNEQTAQIIVEKQEQEPIIKLPKEFKVYKVADYNRLLKQPSLRSKRRYLPEMKGTISEQPPSEPSVELKTLLDEFFPSEKSFLETNQSELNTSSKQKQKLMSIRKITTDENLKSRVSDQKKEKPIEEAESFKPNKKVKFTGFLKCIFEEYLKKKKKRKKERKQEILEMNGFKRKEKRFISKHLRLLTKRVPEGGRLRPEKLHKRKRRENRKKVDMEWWMWMIRNAKTDLKKQNVEIKKSTQANLEGKDSDTDDIKDQVKVIHSKRKEKPDTLKDPEMLDIEEKQNWNRLEFQMEWERDLDEIELLSKVNFLKEMKRMCTKEEPNREEQIKKLKFLKCMERQWLGSKIDLVGKDEVNKKEGWDTFKINKNKTKELNKEKSIESLEEPEYTNKNTFASPCNEASYLEKMKKCIYFWDDMYEEKAKLKEESFRNKEVIAFIKFAQRELRKQTKKKPSIAEISVYLAYLQFKKEQLAYLARKEIKNIVGASDEEVNVLNKKLHKVKKLVRENNWDPKYLPALVVLSKKVNSINKNKGKIKAEMLDYYLDGVRNLIKVIRTITKQLFVSKVEDKIFYNKTRKIVNETKIFLIRQIQVFDYLKSVLMNLDWNKHYYVKIRILRKLDCFIQKIERQNYRFDEELSELHKLQARLKRCRSLSSAISERQSDASSSTF</sequence>
<dbReference type="EnsemblMetazoa" id="RPRC003031-RA">
    <property type="protein sequence ID" value="RPRC003031-PA"/>
    <property type="gene ID" value="RPRC003031"/>
</dbReference>
<dbReference type="HOGENOM" id="CLU_391451_0_0_1"/>
<reference evidence="1" key="1">
    <citation type="submission" date="2015-05" db="UniProtKB">
        <authorList>
            <consortium name="EnsemblMetazoa"/>
        </authorList>
    </citation>
    <scope>IDENTIFICATION</scope>
</reference>
<proteinExistence type="predicted"/>
<accession>T1HG59</accession>
<evidence type="ECO:0000313" key="1">
    <source>
        <dbReference type="EnsemblMetazoa" id="RPRC003031-PA"/>
    </source>
</evidence>
<name>T1HG59_RHOPR</name>
<evidence type="ECO:0000313" key="2">
    <source>
        <dbReference type="Proteomes" id="UP000015103"/>
    </source>
</evidence>
<protein>
    <submittedName>
        <fullName evidence="1">Uncharacterized protein</fullName>
    </submittedName>
</protein>
<keyword evidence="2" id="KW-1185">Reference proteome</keyword>
<dbReference type="AlphaFoldDB" id="T1HG59"/>
<organism evidence="1 2">
    <name type="scientific">Rhodnius prolixus</name>
    <name type="common">Triatomid bug</name>
    <dbReference type="NCBI Taxonomy" id="13249"/>
    <lineage>
        <taxon>Eukaryota</taxon>
        <taxon>Metazoa</taxon>
        <taxon>Ecdysozoa</taxon>
        <taxon>Arthropoda</taxon>
        <taxon>Hexapoda</taxon>
        <taxon>Insecta</taxon>
        <taxon>Pterygota</taxon>
        <taxon>Neoptera</taxon>
        <taxon>Paraneoptera</taxon>
        <taxon>Hemiptera</taxon>
        <taxon>Heteroptera</taxon>
        <taxon>Panheteroptera</taxon>
        <taxon>Cimicomorpha</taxon>
        <taxon>Reduviidae</taxon>
        <taxon>Triatominae</taxon>
        <taxon>Rhodnius</taxon>
    </lineage>
</organism>
<dbReference type="Proteomes" id="UP000015103">
    <property type="component" value="Unassembled WGS sequence"/>
</dbReference>
<dbReference type="EMBL" id="ACPB03002065">
    <property type="status" value="NOT_ANNOTATED_CDS"/>
    <property type="molecule type" value="Genomic_DNA"/>
</dbReference>